<keyword evidence="7" id="KW-1185">Reference proteome</keyword>
<evidence type="ECO:0000256" key="1">
    <source>
        <dbReference type="ARBA" id="ARBA00022490"/>
    </source>
</evidence>
<dbReference type="PANTHER" id="PTHR34298:SF2">
    <property type="entry name" value="SEGREGATION AND CONDENSATION PROTEIN B"/>
    <property type="match status" value="1"/>
</dbReference>
<evidence type="ECO:0000256" key="2">
    <source>
        <dbReference type="ARBA" id="ARBA00022618"/>
    </source>
</evidence>
<comment type="similarity">
    <text evidence="5">Belongs to the ScpB family.</text>
</comment>
<comment type="subunit">
    <text evidence="5">Homodimer. Homodimerization may be required to stabilize the binding of ScpA to the Smc head domains. Component of a cohesin-like complex composed of ScpA, ScpB and the Smc homodimer, in which ScpA and ScpB bind to the head domain of Smc. The presence of the three proteins is required for the association of the complex with DNA.</text>
</comment>
<protein>
    <recommendedName>
        <fullName evidence="5">Segregation and condensation protein B</fullName>
    </recommendedName>
</protein>
<comment type="function">
    <text evidence="5">Participates in chromosomal partition during cell division. May act via the formation of a condensin-like complex containing Smc and ScpA that pull DNA away from mid-cell into both cell halves.</text>
</comment>
<reference evidence="7" key="1">
    <citation type="submission" date="2017-01" db="EMBL/GenBank/DDBJ databases">
        <authorList>
            <person name="Varghese N."/>
            <person name="Submissions S."/>
        </authorList>
    </citation>
    <scope>NUCLEOTIDE SEQUENCE [LARGE SCALE GENOMIC DNA]</scope>
    <source>
        <strain evidence="7">DSM 23127</strain>
    </source>
</reference>
<proteinExistence type="inferred from homology"/>
<dbReference type="PIRSF" id="PIRSF019345">
    <property type="entry name" value="ScpB"/>
    <property type="match status" value="1"/>
</dbReference>
<organism evidence="6 7">
    <name type="scientific">Salimicrobium flavidum</name>
    <dbReference type="NCBI Taxonomy" id="570947"/>
    <lineage>
        <taxon>Bacteria</taxon>
        <taxon>Bacillati</taxon>
        <taxon>Bacillota</taxon>
        <taxon>Bacilli</taxon>
        <taxon>Bacillales</taxon>
        <taxon>Bacillaceae</taxon>
        <taxon>Salimicrobium</taxon>
    </lineage>
</organism>
<evidence type="ECO:0000256" key="4">
    <source>
        <dbReference type="ARBA" id="ARBA00023306"/>
    </source>
</evidence>
<dbReference type="Gene3D" id="1.10.10.10">
    <property type="entry name" value="Winged helix-like DNA-binding domain superfamily/Winged helix DNA-binding domain"/>
    <property type="match status" value="2"/>
</dbReference>
<dbReference type="GO" id="GO:0005737">
    <property type="term" value="C:cytoplasm"/>
    <property type="evidence" value="ECO:0007669"/>
    <property type="project" value="UniProtKB-SubCell"/>
</dbReference>
<sequence>MSENQMAILEGLLFAAGENGMDKKQLATILEMDESSIGDLLDSLKKELNQPDRGLRLMEARGMYRLTTKPEYASFYKEWLHKEKHTRLSQASLETLAIIAYKQPITRVEIDHIRGVKSDQAVQTLTGRGLIEEAGRKEAVGRPIIYGTTEDFLVYFGLESLEELPELEEAWEEDFSQAESFFDELDND</sequence>
<dbReference type="InterPro" id="IPR036388">
    <property type="entry name" value="WH-like_DNA-bd_sf"/>
</dbReference>
<dbReference type="InterPro" id="IPR005234">
    <property type="entry name" value="ScpB_csome_segregation"/>
</dbReference>
<keyword evidence="4 5" id="KW-0131">Cell cycle</keyword>
<dbReference type="GO" id="GO:0051304">
    <property type="term" value="P:chromosome separation"/>
    <property type="evidence" value="ECO:0007669"/>
    <property type="project" value="InterPro"/>
</dbReference>
<evidence type="ECO:0000313" key="6">
    <source>
        <dbReference type="EMBL" id="SIS37040.1"/>
    </source>
</evidence>
<evidence type="ECO:0000256" key="3">
    <source>
        <dbReference type="ARBA" id="ARBA00022829"/>
    </source>
</evidence>
<dbReference type="EMBL" id="FTOC01000001">
    <property type="protein sequence ID" value="SIS37040.1"/>
    <property type="molecule type" value="Genomic_DNA"/>
</dbReference>
<dbReference type="InterPro" id="IPR036390">
    <property type="entry name" value="WH_DNA-bd_sf"/>
</dbReference>
<accession>A0A1N7IJ14</accession>
<dbReference type="GO" id="GO:0051301">
    <property type="term" value="P:cell division"/>
    <property type="evidence" value="ECO:0007669"/>
    <property type="project" value="UniProtKB-KW"/>
</dbReference>
<dbReference type="NCBIfam" id="TIGR00281">
    <property type="entry name" value="SMC-Scp complex subunit ScpB"/>
    <property type="match status" value="1"/>
</dbReference>
<keyword evidence="2 5" id="KW-0132">Cell division</keyword>
<dbReference type="PANTHER" id="PTHR34298">
    <property type="entry name" value="SEGREGATION AND CONDENSATION PROTEIN B"/>
    <property type="match status" value="1"/>
</dbReference>
<dbReference type="AlphaFoldDB" id="A0A1N7IJ14"/>
<dbReference type="OrthoDB" id="9806226at2"/>
<dbReference type="Pfam" id="PF04079">
    <property type="entry name" value="SMC_ScpB"/>
    <property type="match status" value="1"/>
</dbReference>
<dbReference type="Proteomes" id="UP000187608">
    <property type="component" value="Unassembled WGS sequence"/>
</dbReference>
<evidence type="ECO:0000256" key="5">
    <source>
        <dbReference type="HAMAP-Rule" id="MF_01804"/>
    </source>
</evidence>
<keyword evidence="3 5" id="KW-0159">Chromosome partition</keyword>
<name>A0A1N7IJ14_9BACI</name>
<comment type="subcellular location">
    <subcellularLocation>
        <location evidence="5">Cytoplasm</location>
    </subcellularLocation>
    <text evidence="5">Associated with two foci at the outer edges of the nucleoid region in young cells, and at four foci within both cell halves in older cells.</text>
</comment>
<dbReference type="SUPFAM" id="SSF46785">
    <property type="entry name" value="Winged helix' DNA-binding domain"/>
    <property type="match status" value="2"/>
</dbReference>
<keyword evidence="1 5" id="KW-0963">Cytoplasm</keyword>
<dbReference type="HAMAP" id="MF_01804">
    <property type="entry name" value="ScpB"/>
    <property type="match status" value="1"/>
</dbReference>
<dbReference type="GO" id="GO:0006260">
    <property type="term" value="P:DNA replication"/>
    <property type="evidence" value="ECO:0007669"/>
    <property type="project" value="UniProtKB-UniRule"/>
</dbReference>
<evidence type="ECO:0000313" key="7">
    <source>
        <dbReference type="Proteomes" id="UP000187608"/>
    </source>
</evidence>
<dbReference type="RefSeq" id="WP_084193577.1">
    <property type="nucleotide sequence ID" value="NZ_FTOC01000001.1"/>
</dbReference>
<dbReference type="STRING" id="570947.SAMN05421687_101200"/>
<gene>
    <name evidence="5" type="primary">scpB</name>
    <name evidence="6" type="ORF">SAMN05421687_101200</name>
</gene>